<dbReference type="Pfam" id="PF26572">
    <property type="entry name" value="DUF8185"/>
    <property type="match status" value="1"/>
</dbReference>
<protein>
    <submittedName>
        <fullName evidence="3">Uncharacterized protein</fullName>
    </submittedName>
</protein>
<accession>A0A1I7MG48</accession>
<reference evidence="3 4" key="1">
    <citation type="submission" date="2016-10" db="EMBL/GenBank/DDBJ databases">
        <authorList>
            <person name="de Groot N.N."/>
        </authorList>
    </citation>
    <scope>NUCLEOTIDE SEQUENCE [LARGE SCALE GENOMIC DNA]</scope>
    <source>
        <strain evidence="3 4">CGMCC 1.7054</strain>
    </source>
</reference>
<organism evidence="3 4">
    <name type="scientific">Micrococcus terreus</name>
    <dbReference type="NCBI Taxonomy" id="574650"/>
    <lineage>
        <taxon>Bacteria</taxon>
        <taxon>Bacillati</taxon>
        <taxon>Actinomycetota</taxon>
        <taxon>Actinomycetes</taxon>
        <taxon>Micrococcales</taxon>
        <taxon>Micrococcaceae</taxon>
        <taxon>Micrococcus</taxon>
    </lineage>
</organism>
<evidence type="ECO:0000313" key="4">
    <source>
        <dbReference type="Proteomes" id="UP000198881"/>
    </source>
</evidence>
<dbReference type="Proteomes" id="UP000198881">
    <property type="component" value="Unassembled WGS sequence"/>
</dbReference>
<evidence type="ECO:0000259" key="2">
    <source>
        <dbReference type="Pfam" id="PF26572"/>
    </source>
</evidence>
<dbReference type="Pfam" id="PF26035">
    <property type="entry name" value="DUF8010"/>
    <property type="match status" value="1"/>
</dbReference>
<sequence length="239" mass="24980">MDGMSAASVSRPRASSTPEPLVLEDLDAVRDLERFLTRAKAMSDTGVRLQSAGSVLAAWVSVLQPRGLGDRVPVALGLRTLRLTEPASPAVDEVYPISSILERLARMQGEGLTALAHPPVTESVTWTAVTPPRSGWQPVAVVEDAELQQIAQDGVRELGSALPTDPGASMVAQARAAVWGRMLGGPNEHEGILPAAAAFAAHGLGFLTPGGSATVHAQGPWTRLSSPAGHVLCRTSPRL</sequence>
<dbReference type="EMBL" id="FPCG01000002">
    <property type="protein sequence ID" value="SFV20913.1"/>
    <property type="molecule type" value="Genomic_DNA"/>
</dbReference>
<feature type="domain" description="DUF8010" evidence="1">
    <location>
        <begin position="18"/>
        <end position="112"/>
    </location>
</feature>
<gene>
    <name evidence="3" type="ORF">SAMN04487966_10283</name>
</gene>
<keyword evidence="4" id="KW-1185">Reference proteome</keyword>
<evidence type="ECO:0000313" key="3">
    <source>
        <dbReference type="EMBL" id="SFV20913.1"/>
    </source>
</evidence>
<dbReference type="AlphaFoldDB" id="A0A1I7MG48"/>
<evidence type="ECO:0000259" key="1">
    <source>
        <dbReference type="Pfam" id="PF26035"/>
    </source>
</evidence>
<dbReference type="InterPro" id="IPR058498">
    <property type="entry name" value="DUF8185"/>
</dbReference>
<proteinExistence type="predicted"/>
<dbReference type="InterPro" id="IPR058323">
    <property type="entry name" value="DUF8010"/>
</dbReference>
<dbReference type="STRING" id="574650.SAMN04487966_10283"/>
<feature type="domain" description="DUF8185" evidence="2">
    <location>
        <begin position="131"/>
        <end position="236"/>
    </location>
</feature>
<name>A0A1I7MG48_9MICC</name>